<accession>H2J3Z8</accession>
<proteinExistence type="predicted"/>
<dbReference type="GO" id="GO:0051607">
    <property type="term" value="P:defense response to virus"/>
    <property type="evidence" value="ECO:0007669"/>
    <property type="project" value="UniProtKB-KW"/>
</dbReference>
<reference evidence="3 4" key="1">
    <citation type="journal article" date="2012" name="J. Bacteriol.">
        <title>Complete Genome Sequence of the Thermophilic, Piezophilic, Heterotrophic Bacterium Marinitoga piezophila KA3.</title>
        <authorList>
            <person name="Lucas S."/>
            <person name="Han J."/>
            <person name="Lapidus A."/>
            <person name="Cheng J.F."/>
            <person name="Goodwin L.A."/>
            <person name="Pitluck S."/>
            <person name="Peters L."/>
            <person name="Mikhailova N."/>
            <person name="Teshima H."/>
            <person name="Detter J.C."/>
            <person name="Han C."/>
            <person name="Tapia R."/>
            <person name="Land M."/>
            <person name="Hauser L."/>
            <person name="Kyrpides N.C."/>
            <person name="Ivanova N."/>
            <person name="Pagani I."/>
            <person name="Vannier P."/>
            <person name="Oger P."/>
            <person name="Bartlett D.H."/>
            <person name="Noll K.M."/>
            <person name="Woyke T."/>
            <person name="Jebbar M."/>
        </authorList>
    </citation>
    <scope>NUCLEOTIDE SEQUENCE [LARGE SCALE GENOMIC DNA]</scope>
    <source>
        <strain evidence="4">DSM 14283 / JCM 11233 / KA3</strain>
    </source>
</reference>
<dbReference type="InterPro" id="IPR010154">
    <property type="entry name" value="CRISPR-assoc_Cas7/Cst2/DevR"/>
</dbReference>
<dbReference type="EMBL" id="CP003257">
    <property type="protein sequence ID" value="AEX84726.1"/>
    <property type="molecule type" value="Genomic_DNA"/>
</dbReference>
<keyword evidence="4" id="KW-1185">Reference proteome</keyword>
<name>H2J3Z8_MARPK</name>
<evidence type="ECO:0000313" key="4">
    <source>
        <dbReference type="Proteomes" id="UP000007161"/>
    </source>
</evidence>
<dbReference type="NCBIfam" id="TIGR02585">
    <property type="entry name" value="cas_Cst2_DevR"/>
    <property type="match status" value="1"/>
</dbReference>
<gene>
    <name evidence="3" type="ordered locus">Marpi_0274</name>
</gene>
<evidence type="ECO:0000256" key="2">
    <source>
        <dbReference type="ARBA" id="ARBA00025626"/>
    </source>
</evidence>
<evidence type="ECO:0000256" key="1">
    <source>
        <dbReference type="ARBA" id="ARBA00023118"/>
    </source>
</evidence>
<dbReference type="RefSeq" id="WP_014295798.1">
    <property type="nucleotide sequence ID" value="NC_016751.1"/>
</dbReference>
<dbReference type="OrthoDB" id="9781560at2"/>
<evidence type="ECO:0000313" key="3">
    <source>
        <dbReference type="EMBL" id="AEX84726.1"/>
    </source>
</evidence>
<dbReference type="HOGENOM" id="CLU_068035_0_0_0"/>
<dbReference type="InterPro" id="IPR013414">
    <property type="entry name" value="Cas7/Cst2/DevR_sub_I-B/Tneap"/>
</dbReference>
<keyword evidence="1" id="KW-0051">Antiviral defense</keyword>
<dbReference type="eggNOG" id="COG1857">
    <property type="taxonomic scope" value="Bacteria"/>
</dbReference>
<dbReference type="STRING" id="443254.Marpi_0274"/>
<dbReference type="NCBIfam" id="TIGR01875">
    <property type="entry name" value="cas_MJ0381"/>
    <property type="match status" value="1"/>
</dbReference>
<dbReference type="KEGG" id="mpz:Marpi_0274"/>
<protein>
    <submittedName>
        <fullName evidence="3">CRISPR-associated protein Cas7/Cst2/DevR, subtype I-B/TNEAP</fullName>
    </submittedName>
</protein>
<sequence length="350" mass="39814">MNTIQGFMLIDVDVAALNNAGNDTSTTLDNAVMTKKIRKDGKEYPYVSGQAWRYWWRETLMRNFNWQISPIIREKKIAYTEADPLKYADDDIFGYMRAGKKNIIDTKTGKSKSINVTLTRVSPLKNSALIAVSYNPIVQHWSSMSRHEGDAVPYGKDEYCAIMKGMFSIDLDMVGTFSSMNKTGFQNINEDMRQLYLEKEGVFEIDDPFAKDINGNPLKLIRLPKEIREQRVKDVILALKYLSGGAKQTTNFADVTPKIIVLAILKSGNHPFSHLAKEEMGKAVFSVDALKEVINDYQDKFDNKIFVGKRKGFMDEIESDLIKLKEENLIEYGSVNKIIDKFVKTIDLGE</sequence>
<dbReference type="Pfam" id="PF01905">
    <property type="entry name" value="DevR"/>
    <property type="match status" value="1"/>
</dbReference>
<organism evidence="3 4">
    <name type="scientific">Marinitoga piezophila (strain DSM 14283 / JCM 11233 / KA3)</name>
    <dbReference type="NCBI Taxonomy" id="443254"/>
    <lineage>
        <taxon>Bacteria</taxon>
        <taxon>Thermotogati</taxon>
        <taxon>Thermotogota</taxon>
        <taxon>Thermotogae</taxon>
        <taxon>Petrotogales</taxon>
        <taxon>Petrotogaceae</taxon>
        <taxon>Marinitoga</taxon>
    </lineage>
</organism>
<dbReference type="AlphaFoldDB" id="H2J3Z8"/>
<dbReference type="Proteomes" id="UP000007161">
    <property type="component" value="Chromosome"/>
</dbReference>
<comment type="function">
    <text evidence="2">CRISPR (clustered regularly interspaced short palindromic repeat) is an adaptive immune system that provides protection against mobile genetic elements (viruses, transposable elements and conjugative plasmids). CRISPR clusters contain spacers, sequences complementary to antecedent mobile elements, and target invading nucleic acids. CRISPR clusters are transcribed and processed into CRISPR RNA (crRNA).</text>
</comment>
<reference evidence="4" key="2">
    <citation type="submission" date="2012-01" db="EMBL/GenBank/DDBJ databases">
        <title>Complete sequence of chromosome of Marinitoga piezophila KA3.</title>
        <authorList>
            <person name="Lucas S."/>
            <person name="Han J."/>
            <person name="Lapidus A."/>
            <person name="Cheng J.-F."/>
            <person name="Goodwin L."/>
            <person name="Pitluck S."/>
            <person name="Peters L."/>
            <person name="Mikhailova N."/>
            <person name="Teshima H."/>
            <person name="Detter J.C."/>
            <person name="Han C."/>
            <person name="Tapia R."/>
            <person name="Land M."/>
            <person name="Hauser L."/>
            <person name="Kyrpides N."/>
            <person name="Ivanova N."/>
            <person name="Pagani I."/>
            <person name="Jebbar M."/>
            <person name="Vannier P."/>
            <person name="Oger P."/>
            <person name="Cario A."/>
            <person name="Bartlett D."/>
            <person name="Noll K.M."/>
            <person name="Woyke T."/>
        </authorList>
    </citation>
    <scope>NUCLEOTIDE SEQUENCE [LARGE SCALE GENOMIC DNA]</scope>
    <source>
        <strain evidence="4">DSM 14283 / JCM 11233 / KA3</strain>
    </source>
</reference>